<feature type="compositionally biased region" description="Polar residues" evidence="1">
    <location>
        <begin position="93"/>
        <end position="109"/>
    </location>
</feature>
<sequence>AYPTFKPGTQKPNTTPGHVFDKPRIPFPSNNIPQVVQSPQPKPIPQHDCSNHKSPINPIIANPSNENPYILKPSTPKPFIRTTKPVFTFPTTNVPKYNPVTFKNPTKPFQSHDCDKSKPFTFPASNPTNQNPAVPKPFNQQSSKAINKPDTPK</sequence>
<feature type="non-terminal residue" evidence="2">
    <location>
        <position position="1"/>
    </location>
</feature>
<evidence type="ECO:0000256" key="1">
    <source>
        <dbReference type="SAM" id="MobiDB-lite"/>
    </source>
</evidence>
<reference evidence="2" key="1">
    <citation type="submission" date="2015-11" db="EMBL/GenBank/DDBJ databases">
        <title>De novo transcriptome assembly of four potential Pierce s Disease insect vectors from Arizona vineyards.</title>
        <authorList>
            <person name="Tassone E.E."/>
        </authorList>
    </citation>
    <scope>NUCLEOTIDE SEQUENCE</scope>
</reference>
<accession>A0A1B6HDM5</accession>
<evidence type="ECO:0000313" key="2">
    <source>
        <dbReference type="EMBL" id="JAS72790.1"/>
    </source>
</evidence>
<proteinExistence type="predicted"/>
<protein>
    <submittedName>
        <fullName evidence="2">Uncharacterized protein</fullName>
    </submittedName>
</protein>
<feature type="non-terminal residue" evidence="2">
    <location>
        <position position="153"/>
    </location>
</feature>
<dbReference type="EMBL" id="GECU01034916">
    <property type="protein sequence ID" value="JAS72790.1"/>
    <property type="molecule type" value="Transcribed_RNA"/>
</dbReference>
<dbReference type="AlphaFoldDB" id="A0A1B6HDM5"/>
<feature type="compositionally biased region" description="Polar residues" evidence="1">
    <location>
        <begin position="123"/>
        <end position="145"/>
    </location>
</feature>
<feature type="region of interest" description="Disordered" evidence="1">
    <location>
        <begin position="93"/>
        <end position="153"/>
    </location>
</feature>
<feature type="region of interest" description="Disordered" evidence="1">
    <location>
        <begin position="37"/>
        <end position="56"/>
    </location>
</feature>
<gene>
    <name evidence="2" type="ORF">g.4394</name>
</gene>
<name>A0A1B6HDM5_9HEMI</name>
<organism evidence="2">
    <name type="scientific">Homalodisca liturata</name>
    <dbReference type="NCBI Taxonomy" id="320908"/>
    <lineage>
        <taxon>Eukaryota</taxon>
        <taxon>Metazoa</taxon>
        <taxon>Ecdysozoa</taxon>
        <taxon>Arthropoda</taxon>
        <taxon>Hexapoda</taxon>
        <taxon>Insecta</taxon>
        <taxon>Pterygota</taxon>
        <taxon>Neoptera</taxon>
        <taxon>Paraneoptera</taxon>
        <taxon>Hemiptera</taxon>
        <taxon>Auchenorrhyncha</taxon>
        <taxon>Membracoidea</taxon>
        <taxon>Cicadellidae</taxon>
        <taxon>Cicadellinae</taxon>
        <taxon>Proconiini</taxon>
        <taxon>Homalodisca</taxon>
    </lineage>
</organism>